<gene>
    <name evidence="10" type="ORF">PSP31121_05088</name>
</gene>
<dbReference type="AlphaFoldDB" id="A0A5E5BII4"/>
<keyword evidence="4 10" id="KW-0238">DNA-binding</keyword>
<evidence type="ECO:0000256" key="3">
    <source>
        <dbReference type="ARBA" id="ARBA00023015"/>
    </source>
</evidence>
<dbReference type="SMART" id="SM00448">
    <property type="entry name" value="REC"/>
    <property type="match status" value="1"/>
</dbReference>
<evidence type="ECO:0000256" key="6">
    <source>
        <dbReference type="PROSITE-ProRule" id="PRU00169"/>
    </source>
</evidence>
<dbReference type="Gene3D" id="3.40.50.2300">
    <property type="match status" value="1"/>
</dbReference>
<dbReference type="PROSITE" id="PS00041">
    <property type="entry name" value="HTH_ARAC_FAMILY_1"/>
    <property type="match status" value="1"/>
</dbReference>
<dbReference type="InterPro" id="IPR018060">
    <property type="entry name" value="HTH_AraC"/>
</dbReference>
<dbReference type="PROSITE" id="PS01124">
    <property type="entry name" value="HTH_ARAC_FAMILY_2"/>
    <property type="match status" value="1"/>
</dbReference>
<dbReference type="GO" id="GO:0003700">
    <property type="term" value="F:DNA-binding transcription factor activity"/>
    <property type="evidence" value="ECO:0007669"/>
    <property type="project" value="InterPro"/>
</dbReference>
<organism evidence="10 11">
    <name type="scientific">Pandoraea sputorum</name>
    <dbReference type="NCBI Taxonomy" id="93222"/>
    <lineage>
        <taxon>Bacteria</taxon>
        <taxon>Pseudomonadati</taxon>
        <taxon>Pseudomonadota</taxon>
        <taxon>Betaproteobacteria</taxon>
        <taxon>Burkholderiales</taxon>
        <taxon>Burkholderiaceae</taxon>
        <taxon>Pandoraea</taxon>
    </lineage>
</organism>
<keyword evidence="1 6" id="KW-0597">Phosphoprotein</keyword>
<feature type="domain" description="HTH araC/xylS-type" evidence="8">
    <location>
        <begin position="299"/>
        <end position="397"/>
    </location>
</feature>
<name>A0A5E5BII4_9BURK</name>
<dbReference type="SMART" id="SM00342">
    <property type="entry name" value="HTH_ARAC"/>
    <property type="match status" value="1"/>
</dbReference>
<dbReference type="SUPFAM" id="SSF52172">
    <property type="entry name" value="CheY-like"/>
    <property type="match status" value="1"/>
</dbReference>
<feature type="compositionally biased region" description="Basic residues" evidence="7">
    <location>
        <begin position="103"/>
        <end position="120"/>
    </location>
</feature>
<dbReference type="Pfam" id="PF12833">
    <property type="entry name" value="HTH_18"/>
    <property type="match status" value="1"/>
</dbReference>
<keyword evidence="2" id="KW-0902">Two-component regulatory system</keyword>
<dbReference type="PANTHER" id="PTHR48111">
    <property type="entry name" value="REGULATOR OF RPOS"/>
    <property type="match status" value="1"/>
</dbReference>
<dbReference type="EMBL" id="CABPSR010000023">
    <property type="protein sequence ID" value="VVE85097.1"/>
    <property type="molecule type" value="Genomic_DNA"/>
</dbReference>
<dbReference type="PANTHER" id="PTHR48111:SF1">
    <property type="entry name" value="TWO-COMPONENT RESPONSE REGULATOR ORR33"/>
    <property type="match status" value="1"/>
</dbReference>
<dbReference type="PRINTS" id="PR00032">
    <property type="entry name" value="HTHARAC"/>
</dbReference>
<feature type="region of interest" description="Disordered" evidence="7">
    <location>
        <begin position="69"/>
        <end position="123"/>
    </location>
</feature>
<dbReference type="GO" id="GO:0000156">
    <property type="term" value="F:phosphorelay response regulator activity"/>
    <property type="evidence" value="ECO:0007669"/>
    <property type="project" value="TreeGrafter"/>
</dbReference>
<evidence type="ECO:0000259" key="8">
    <source>
        <dbReference type="PROSITE" id="PS01124"/>
    </source>
</evidence>
<dbReference type="InterPro" id="IPR018062">
    <property type="entry name" value="HTH_AraC-typ_CS"/>
</dbReference>
<dbReference type="InterPro" id="IPR039420">
    <property type="entry name" value="WalR-like"/>
</dbReference>
<dbReference type="InterPro" id="IPR001789">
    <property type="entry name" value="Sig_transdc_resp-reg_receiver"/>
</dbReference>
<dbReference type="GO" id="GO:0032993">
    <property type="term" value="C:protein-DNA complex"/>
    <property type="evidence" value="ECO:0007669"/>
    <property type="project" value="TreeGrafter"/>
</dbReference>
<dbReference type="SUPFAM" id="SSF46689">
    <property type="entry name" value="Homeodomain-like"/>
    <property type="match status" value="1"/>
</dbReference>
<dbReference type="InterPro" id="IPR009057">
    <property type="entry name" value="Homeodomain-like_sf"/>
</dbReference>
<feature type="domain" description="Response regulatory" evidence="9">
    <location>
        <begin position="153"/>
        <end position="269"/>
    </location>
</feature>
<evidence type="ECO:0000313" key="10">
    <source>
        <dbReference type="EMBL" id="VVE85097.1"/>
    </source>
</evidence>
<keyword evidence="5" id="KW-0804">Transcription</keyword>
<evidence type="ECO:0000256" key="1">
    <source>
        <dbReference type="ARBA" id="ARBA00022553"/>
    </source>
</evidence>
<dbReference type="GO" id="GO:0005829">
    <property type="term" value="C:cytosol"/>
    <property type="evidence" value="ECO:0007669"/>
    <property type="project" value="TreeGrafter"/>
</dbReference>
<evidence type="ECO:0000256" key="7">
    <source>
        <dbReference type="SAM" id="MobiDB-lite"/>
    </source>
</evidence>
<proteinExistence type="predicted"/>
<dbReference type="Gene3D" id="1.10.10.60">
    <property type="entry name" value="Homeodomain-like"/>
    <property type="match status" value="2"/>
</dbReference>
<feature type="modified residue" description="4-aspartylphosphate" evidence="6">
    <location>
        <position position="202"/>
    </location>
</feature>
<evidence type="ECO:0000259" key="9">
    <source>
        <dbReference type="PROSITE" id="PS50110"/>
    </source>
</evidence>
<sequence length="403" mass="43814">MPPSPIASPPRGGRSLRYLTPLTTRSLDVTARGLTRLGIDDIAQAPPDLFAQQQASALPLRAIVTQTDRSNALGRRPVSPVSANQARTAAVPPADTQAQPAPRHGRPTQRHAARGSRSRCGRLPGARRPSMWFNFSMADFSLPAGCDALPGQSILVIDDEESGRTLLAEFLQTLGYRVLLAKDGQEGVHKAQLLRPDAILMDVRMPVCDGVAACRLLKATPATRDIPVLFLTAASLPQERVVGLMVGAVDYITRPFDLEEVRLRLSIHLKPPPEDAHEDGDPAAPRPPCTARLDVALYEAARARLLDDLAHPPRLQALAASIGTNAKRLNAAFKQCVGVTVFDYLREVRMKTALRLLSETSLEVQQISRALGYGSTANFSTAFRERFGVAPRQFRKARHSGMD</sequence>
<evidence type="ECO:0000256" key="4">
    <source>
        <dbReference type="ARBA" id="ARBA00023125"/>
    </source>
</evidence>
<evidence type="ECO:0000256" key="5">
    <source>
        <dbReference type="ARBA" id="ARBA00023163"/>
    </source>
</evidence>
<dbReference type="Pfam" id="PF00072">
    <property type="entry name" value="Response_reg"/>
    <property type="match status" value="1"/>
</dbReference>
<evidence type="ECO:0000313" key="11">
    <source>
        <dbReference type="Proteomes" id="UP000335538"/>
    </source>
</evidence>
<reference evidence="10 11" key="1">
    <citation type="submission" date="2019-08" db="EMBL/GenBank/DDBJ databases">
        <authorList>
            <person name="Peeters C."/>
        </authorList>
    </citation>
    <scope>NUCLEOTIDE SEQUENCE [LARGE SCALE GENOMIC DNA]</scope>
    <source>
        <strain evidence="10 11">LMG 31121</strain>
    </source>
</reference>
<dbReference type="Proteomes" id="UP000335538">
    <property type="component" value="Unassembled WGS sequence"/>
</dbReference>
<keyword evidence="3" id="KW-0805">Transcription regulation</keyword>
<accession>A0A5E5BII4</accession>
<dbReference type="InterPro" id="IPR020449">
    <property type="entry name" value="Tscrpt_reg_AraC-type_HTH"/>
</dbReference>
<dbReference type="InterPro" id="IPR011006">
    <property type="entry name" value="CheY-like_superfamily"/>
</dbReference>
<dbReference type="GO" id="GO:0000976">
    <property type="term" value="F:transcription cis-regulatory region binding"/>
    <property type="evidence" value="ECO:0007669"/>
    <property type="project" value="TreeGrafter"/>
</dbReference>
<evidence type="ECO:0000256" key="2">
    <source>
        <dbReference type="ARBA" id="ARBA00023012"/>
    </source>
</evidence>
<protein>
    <submittedName>
        <fullName evidence="10">DNA-binding response regulator</fullName>
    </submittedName>
</protein>
<dbReference type="PROSITE" id="PS50110">
    <property type="entry name" value="RESPONSE_REGULATORY"/>
    <property type="match status" value="1"/>
</dbReference>